<feature type="compositionally biased region" description="Polar residues" evidence="1">
    <location>
        <begin position="142"/>
        <end position="165"/>
    </location>
</feature>
<sequence length="183" mass="19872">WAVGVAPSGWPSSELQEMQRQMAARSRQAAPSGSRRYGQQLMSRGQRGLRSAAQSFRSGGGDVFMTEVPTARFQSDIGGGEEKDFCKAQAEVAAILQRARTNLAPKYQRDGEPAILGGGWQQQRQLESQQQRQPQRKLVSACINQSSGQGPLPQASVTQGTQTPKQADVGKPWRSPLRGPVIV</sequence>
<evidence type="ECO:0000256" key="1">
    <source>
        <dbReference type="SAM" id="MobiDB-lite"/>
    </source>
</evidence>
<feature type="region of interest" description="Disordered" evidence="1">
    <location>
        <begin position="1"/>
        <end position="48"/>
    </location>
</feature>
<organism evidence="2 3">
    <name type="scientific">Macrostomum lignano</name>
    <dbReference type="NCBI Taxonomy" id="282301"/>
    <lineage>
        <taxon>Eukaryota</taxon>
        <taxon>Metazoa</taxon>
        <taxon>Spiralia</taxon>
        <taxon>Lophotrochozoa</taxon>
        <taxon>Platyhelminthes</taxon>
        <taxon>Rhabditophora</taxon>
        <taxon>Macrostomorpha</taxon>
        <taxon>Macrostomida</taxon>
        <taxon>Macrostomidae</taxon>
        <taxon>Macrostomum</taxon>
    </lineage>
</organism>
<feature type="compositionally biased region" description="Low complexity" evidence="1">
    <location>
        <begin position="16"/>
        <end position="30"/>
    </location>
</feature>
<dbReference type="WBParaSite" id="maker-unitig_32893-snap-gene-0.2-mRNA-1">
    <property type="protein sequence ID" value="maker-unitig_32893-snap-gene-0.2-mRNA-1"/>
    <property type="gene ID" value="maker-unitig_32893-snap-gene-0.2"/>
</dbReference>
<protein>
    <submittedName>
        <fullName evidence="3">TORC_N domain-containing protein</fullName>
    </submittedName>
</protein>
<keyword evidence="2" id="KW-1185">Reference proteome</keyword>
<accession>A0A1I8FGD0</accession>
<feature type="region of interest" description="Disordered" evidence="1">
    <location>
        <begin position="125"/>
        <end position="183"/>
    </location>
</feature>
<proteinExistence type="predicted"/>
<name>A0A1I8FGD0_9PLAT</name>
<reference evidence="3" key="1">
    <citation type="submission" date="2016-11" db="UniProtKB">
        <authorList>
            <consortium name="WormBaseParasite"/>
        </authorList>
    </citation>
    <scope>IDENTIFICATION</scope>
</reference>
<dbReference type="Proteomes" id="UP000095280">
    <property type="component" value="Unplaced"/>
</dbReference>
<evidence type="ECO:0000313" key="3">
    <source>
        <dbReference type="WBParaSite" id="maker-unitig_32893-snap-gene-0.2-mRNA-1"/>
    </source>
</evidence>
<evidence type="ECO:0000313" key="2">
    <source>
        <dbReference type="Proteomes" id="UP000095280"/>
    </source>
</evidence>
<dbReference type="AlphaFoldDB" id="A0A1I8FGD0"/>